<dbReference type="OrthoDB" id="8446997at2759"/>
<name>A0A3N0Y3F1_ANAGA</name>
<dbReference type="EMBL" id="RJVU01053127">
    <property type="protein sequence ID" value="ROL40644.1"/>
    <property type="molecule type" value="Genomic_DNA"/>
</dbReference>
<evidence type="ECO:0000313" key="3">
    <source>
        <dbReference type="Proteomes" id="UP000281406"/>
    </source>
</evidence>
<evidence type="ECO:0000256" key="1">
    <source>
        <dbReference type="SAM" id="SignalP"/>
    </source>
</evidence>
<dbReference type="PANTHER" id="PTHR38706:SF2">
    <property type="match status" value="1"/>
</dbReference>
<feature type="signal peptide" evidence="1">
    <location>
        <begin position="1"/>
        <end position="19"/>
    </location>
</feature>
<dbReference type="PANTHER" id="PTHR38706">
    <property type="entry name" value="SI:CH211-198C19.1-RELATED"/>
    <property type="match status" value="1"/>
</dbReference>
<feature type="chain" id="PRO_5017968635" evidence="1">
    <location>
        <begin position="20"/>
        <end position="441"/>
    </location>
</feature>
<keyword evidence="3" id="KW-1185">Reference proteome</keyword>
<evidence type="ECO:0000313" key="2">
    <source>
        <dbReference type="EMBL" id="ROL40644.1"/>
    </source>
</evidence>
<reference evidence="2 3" key="1">
    <citation type="submission" date="2018-10" db="EMBL/GenBank/DDBJ databases">
        <title>Genome assembly for a Yunnan-Guizhou Plateau 3E fish, Anabarilius grahami (Regan), and its evolutionary and genetic applications.</title>
        <authorList>
            <person name="Jiang W."/>
        </authorList>
    </citation>
    <scope>NUCLEOTIDE SEQUENCE [LARGE SCALE GENOMIC DNA]</scope>
    <source>
        <strain evidence="2">AG-KIZ</strain>
        <tissue evidence="2">Muscle</tissue>
    </source>
</reference>
<gene>
    <name evidence="2" type="ORF">DPX16_9638</name>
</gene>
<organism evidence="2 3">
    <name type="scientific">Anabarilius grahami</name>
    <name type="common">Kanglang fish</name>
    <name type="synonym">Barilius grahami</name>
    <dbReference type="NCBI Taxonomy" id="495550"/>
    <lineage>
        <taxon>Eukaryota</taxon>
        <taxon>Metazoa</taxon>
        <taxon>Chordata</taxon>
        <taxon>Craniata</taxon>
        <taxon>Vertebrata</taxon>
        <taxon>Euteleostomi</taxon>
        <taxon>Actinopterygii</taxon>
        <taxon>Neopterygii</taxon>
        <taxon>Teleostei</taxon>
        <taxon>Ostariophysi</taxon>
        <taxon>Cypriniformes</taxon>
        <taxon>Xenocyprididae</taxon>
        <taxon>Xenocypridinae</taxon>
        <taxon>Xenocypridinae incertae sedis</taxon>
        <taxon>Anabarilius</taxon>
    </lineage>
</organism>
<protein>
    <submittedName>
        <fullName evidence="2">Uncharacterized protein</fullName>
    </submittedName>
</protein>
<dbReference type="Proteomes" id="UP000281406">
    <property type="component" value="Unassembled WGS sequence"/>
</dbReference>
<dbReference type="AlphaFoldDB" id="A0A3N0Y3F1"/>
<sequence length="441" mass="52062">MGATRLCFLFCLFLASVSSQRKLYSIDDLRNSGYGNPPPRHELQLLFWFAQNVNVVNNNVGSNFYPSEDYGFRYFENRERIVPPLNYWESYNEVGNLNSPIANELPEYVQRYRNTWHQSARNIDRLIISVDQQRPYSISRVFITSHYHNSNDFNPDETYEIDPALILQIREIYCNDAISNSSSEDERCRQFLQQTRYNSNYCRRYGRRKKRSLYPQCNAYEGIKLQIKTSTQGYSKLIWENIPAEVMENYEHVYIDICQNRDSNKDHFMKEFKIQTSSGTLDTSVSLNAGLRPRLRLYTTRFIHNLINPYIWYGPEFDGANRVITFRIKRFDVGLQLYAKDGKACARLYIEKIFNWNDVLQNSWVGFYKSSHDKNDGYETYQYAVKFAMIDSTSIKNYDIYQYTLKTAGLNMDKTRDWVVFTQPFFSTNFGLIFLASNIVV</sequence>
<keyword evidence="1" id="KW-0732">Signal</keyword>
<proteinExistence type="predicted"/>
<comment type="caution">
    <text evidence="2">The sequence shown here is derived from an EMBL/GenBank/DDBJ whole genome shotgun (WGS) entry which is preliminary data.</text>
</comment>
<accession>A0A3N0Y3F1</accession>